<dbReference type="Gene3D" id="3.30.450.40">
    <property type="match status" value="2"/>
</dbReference>
<dbReference type="GO" id="GO:0004016">
    <property type="term" value="F:adenylate cyclase activity"/>
    <property type="evidence" value="ECO:0007669"/>
    <property type="project" value="UniProtKB-ARBA"/>
</dbReference>
<dbReference type="Proteomes" id="UP000324194">
    <property type="component" value="Chromosome 2"/>
</dbReference>
<dbReference type="Gene3D" id="3.30.70.1230">
    <property type="entry name" value="Nucleotide cyclase"/>
    <property type="match status" value="1"/>
</dbReference>
<dbReference type="AlphaFoldDB" id="A0A5E4PLT7"/>
<dbReference type="Pfam" id="PF01590">
    <property type="entry name" value="GAF"/>
    <property type="match status" value="2"/>
</dbReference>
<dbReference type="KEGG" id="asip:AQUSIP_25130"/>
<keyword evidence="10" id="KW-1185">Reference proteome</keyword>
<keyword evidence="5" id="KW-1133">Transmembrane helix</keyword>
<name>A0A5E4PLT7_9COXI</name>
<dbReference type="SMART" id="SM00065">
    <property type="entry name" value="GAF"/>
    <property type="match status" value="2"/>
</dbReference>
<keyword evidence="3" id="KW-1003">Cell membrane</keyword>
<dbReference type="GO" id="GO:0006171">
    <property type="term" value="P:cAMP biosynthetic process"/>
    <property type="evidence" value="ECO:0007669"/>
    <property type="project" value="TreeGrafter"/>
</dbReference>
<feature type="domain" description="Guanylate cyclase" evidence="8">
    <location>
        <begin position="500"/>
        <end position="632"/>
    </location>
</feature>
<evidence type="ECO:0000256" key="2">
    <source>
        <dbReference type="ARBA" id="ARBA00005381"/>
    </source>
</evidence>
<evidence type="ECO:0000313" key="10">
    <source>
        <dbReference type="Proteomes" id="UP000324194"/>
    </source>
</evidence>
<dbReference type="CDD" id="cd00130">
    <property type="entry name" value="PAS"/>
    <property type="match status" value="1"/>
</dbReference>
<dbReference type="RefSeq" id="WP_148340577.1">
    <property type="nucleotide sequence ID" value="NZ_LR699120.1"/>
</dbReference>
<protein>
    <submittedName>
        <fullName evidence="9">Adenylate cyclase 1</fullName>
    </submittedName>
</protein>
<evidence type="ECO:0000256" key="1">
    <source>
        <dbReference type="ARBA" id="ARBA00004196"/>
    </source>
</evidence>
<dbReference type="InterPro" id="IPR035965">
    <property type="entry name" value="PAS-like_dom_sf"/>
</dbReference>
<dbReference type="PROSITE" id="PS50125">
    <property type="entry name" value="GUANYLATE_CYCLASE_2"/>
    <property type="match status" value="1"/>
</dbReference>
<comment type="similarity">
    <text evidence="2">Belongs to the adenylyl cyclase class-3 family.</text>
</comment>
<evidence type="ECO:0000256" key="7">
    <source>
        <dbReference type="PROSITE-ProRule" id="PRU00339"/>
    </source>
</evidence>
<proteinExistence type="inferred from homology"/>
<dbReference type="OrthoDB" id="9812358at2"/>
<dbReference type="CDD" id="cd07302">
    <property type="entry name" value="CHD"/>
    <property type="match status" value="1"/>
</dbReference>
<dbReference type="Gene3D" id="3.30.450.20">
    <property type="entry name" value="PAS domain"/>
    <property type="match status" value="1"/>
</dbReference>
<evidence type="ECO:0000256" key="6">
    <source>
        <dbReference type="ARBA" id="ARBA00023136"/>
    </source>
</evidence>
<dbReference type="InterPro" id="IPR001054">
    <property type="entry name" value="A/G_cyclase"/>
</dbReference>
<dbReference type="SMART" id="SM00044">
    <property type="entry name" value="CYCc"/>
    <property type="match status" value="1"/>
</dbReference>
<evidence type="ECO:0000259" key="8">
    <source>
        <dbReference type="PROSITE" id="PS50125"/>
    </source>
</evidence>
<evidence type="ECO:0000256" key="3">
    <source>
        <dbReference type="ARBA" id="ARBA00022475"/>
    </source>
</evidence>
<dbReference type="GO" id="GO:0035556">
    <property type="term" value="P:intracellular signal transduction"/>
    <property type="evidence" value="ECO:0007669"/>
    <property type="project" value="InterPro"/>
</dbReference>
<dbReference type="InterPro" id="IPR013767">
    <property type="entry name" value="PAS_fold"/>
</dbReference>
<dbReference type="Pfam" id="PF00989">
    <property type="entry name" value="PAS"/>
    <property type="match status" value="1"/>
</dbReference>
<keyword evidence="7" id="KW-0802">TPR repeat</keyword>
<dbReference type="Pfam" id="PF00211">
    <property type="entry name" value="Guanylate_cyc"/>
    <property type="match status" value="1"/>
</dbReference>
<sequence length="757" mass="85090">MQNEMVVKNLKSKSYYRLLSQIYRDVAKTSTLKEALTTLVNVTTCVIGCERGSVFLNDEKTGELYSFIAQGDLHHEIRVLNTSGLVGWSYTHNEAVCVKDAYKDERYNRVIDQITGFRTKSVLCVPLKSVNNELIGVTQMLNKIGDEFTETDIQLVKALTEQAALAIQSKLTIEHIEAAHKKELEFLEAMSRVSAEIQLSSLLEKIIATITKALDAERSTLFINDSKSNELYTEASIGLEKKEIRFPNHLGIAGAVFTTGEIINIPHAYADLRFNPSFDKMTGFFTRSILTAPVKNKAGHVIGVTQVLNKKHGEFNEDDESQLVAINTQISMAIENAKLFDDVQNIKNYNESILESMSNGVLTINENNNIVTCNKAGMRILEISSLSDILNKDATILFSGPNNLLSEKIMQLNRSTDQVQQEVMLDAEISFRNKTVVANITIMPLLSIKQQRLGIMIMIEDISSEKRMKSTMSRYMSPDLADQLLKSSEFSLGGTSTVATILFSDIRNFTTISESLGAEQTVKLLNDYFTLMVDCIHNEGGMLDKFIGDAIMAVYGTPFPHEDDPDRAVRTAIAMMKALQKFNKKRSKNNLITINHGIGINTDKVVSGNIGSEKRMDFTVIGDGVNLASRIEGLCKQYGAQLLISEFTYKKLKATYRTRQIDKVIVKGKGRPVQIYEVIDFYDSETFPNQIEVLGHFNNGIEYYNRGDWNKAIDCFESALKLHPDDKPSVVYLERCRKLRKNPPVQDWNGVWIMEQK</sequence>
<dbReference type="SUPFAM" id="SSF48452">
    <property type="entry name" value="TPR-like"/>
    <property type="match status" value="1"/>
</dbReference>
<dbReference type="SMART" id="SM00091">
    <property type="entry name" value="PAS"/>
    <property type="match status" value="1"/>
</dbReference>
<dbReference type="InterPro" id="IPR050697">
    <property type="entry name" value="Adenylyl/Guanylyl_Cyclase_3/4"/>
</dbReference>
<reference evidence="9 10" key="1">
    <citation type="submission" date="2019-08" db="EMBL/GenBank/DDBJ databases">
        <authorList>
            <person name="Guy L."/>
        </authorList>
    </citation>
    <scope>NUCLEOTIDE SEQUENCE [LARGE SCALE GENOMIC DNA]</scope>
    <source>
        <strain evidence="9 10">SGT-108</strain>
    </source>
</reference>
<keyword evidence="6" id="KW-0472">Membrane</keyword>
<accession>A0A5E4PLT7</accession>
<feature type="repeat" description="TPR" evidence="7">
    <location>
        <begin position="693"/>
        <end position="726"/>
    </location>
</feature>
<dbReference type="SMART" id="SM00028">
    <property type="entry name" value="TPR"/>
    <property type="match status" value="1"/>
</dbReference>
<dbReference type="PANTHER" id="PTHR43081">
    <property type="entry name" value="ADENYLATE CYCLASE, TERMINAL-DIFFERENTIATION SPECIFIC-RELATED"/>
    <property type="match status" value="1"/>
</dbReference>
<dbReference type="PANTHER" id="PTHR43081:SF1">
    <property type="entry name" value="ADENYLATE CYCLASE, TERMINAL-DIFFERENTIATION SPECIFIC"/>
    <property type="match status" value="1"/>
</dbReference>
<dbReference type="GO" id="GO:0006355">
    <property type="term" value="P:regulation of DNA-templated transcription"/>
    <property type="evidence" value="ECO:0007669"/>
    <property type="project" value="InterPro"/>
</dbReference>
<dbReference type="InterPro" id="IPR011990">
    <property type="entry name" value="TPR-like_helical_dom_sf"/>
</dbReference>
<dbReference type="Pfam" id="PF00515">
    <property type="entry name" value="TPR_1"/>
    <property type="match status" value="1"/>
</dbReference>
<dbReference type="FunFam" id="3.30.70.1230:FF:000016">
    <property type="entry name" value="Adenylate/guanylate cyclase domain-containing protein"/>
    <property type="match status" value="1"/>
</dbReference>
<dbReference type="InterPro" id="IPR029016">
    <property type="entry name" value="GAF-like_dom_sf"/>
</dbReference>
<organism evidence="9 10">
    <name type="scientific">Aquicella siphonis</name>
    <dbReference type="NCBI Taxonomy" id="254247"/>
    <lineage>
        <taxon>Bacteria</taxon>
        <taxon>Pseudomonadati</taxon>
        <taxon>Pseudomonadota</taxon>
        <taxon>Gammaproteobacteria</taxon>
        <taxon>Legionellales</taxon>
        <taxon>Coxiellaceae</taxon>
        <taxon>Aquicella</taxon>
    </lineage>
</organism>
<dbReference type="PROSITE" id="PS50005">
    <property type="entry name" value="TPR"/>
    <property type="match status" value="1"/>
</dbReference>
<dbReference type="SUPFAM" id="SSF55073">
    <property type="entry name" value="Nucleotide cyclase"/>
    <property type="match status" value="1"/>
</dbReference>
<dbReference type="InterPro" id="IPR019734">
    <property type="entry name" value="TPR_rpt"/>
</dbReference>
<dbReference type="Gene3D" id="1.25.40.10">
    <property type="entry name" value="Tetratricopeptide repeat domain"/>
    <property type="match status" value="1"/>
</dbReference>
<dbReference type="SUPFAM" id="SSF55781">
    <property type="entry name" value="GAF domain-like"/>
    <property type="match status" value="2"/>
</dbReference>
<dbReference type="SUPFAM" id="SSF55785">
    <property type="entry name" value="PYP-like sensor domain (PAS domain)"/>
    <property type="match status" value="1"/>
</dbReference>
<dbReference type="GO" id="GO:0030313">
    <property type="term" value="C:cell envelope"/>
    <property type="evidence" value="ECO:0007669"/>
    <property type="project" value="UniProtKB-SubCell"/>
</dbReference>
<dbReference type="InterPro" id="IPR000014">
    <property type="entry name" value="PAS"/>
</dbReference>
<dbReference type="InterPro" id="IPR003018">
    <property type="entry name" value="GAF"/>
</dbReference>
<evidence type="ECO:0000256" key="5">
    <source>
        <dbReference type="ARBA" id="ARBA00022989"/>
    </source>
</evidence>
<evidence type="ECO:0000313" key="9">
    <source>
        <dbReference type="EMBL" id="VVC77186.1"/>
    </source>
</evidence>
<evidence type="ECO:0000256" key="4">
    <source>
        <dbReference type="ARBA" id="ARBA00022692"/>
    </source>
</evidence>
<comment type="subcellular location">
    <subcellularLocation>
        <location evidence="1">Cell envelope</location>
    </subcellularLocation>
</comment>
<dbReference type="EMBL" id="LR699120">
    <property type="protein sequence ID" value="VVC77186.1"/>
    <property type="molecule type" value="Genomic_DNA"/>
</dbReference>
<dbReference type="PROSITE" id="PS50293">
    <property type="entry name" value="TPR_REGION"/>
    <property type="match status" value="1"/>
</dbReference>
<dbReference type="InterPro" id="IPR029787">
    <property type="entry name" value="Nucleotide_cyclase"/>
</dbReference>
<keyword evidence="4" id="KW-0812">Transmembrane</keyword>
<gene>
    <name evidence="9" type="primary">cyaA_3</name>
    <name evidence="9" type="ORF">AQUSIP_25130</name>
</gene>